<gene>
    <name evidence="2" type="ORF">A2358_03285</name>
</gene>
<reference evidence="2 3" key="1">
    <citation type="journal article" date="2016" name="Nat. Commun.">
        <title>Thousands of microbial genomes shed light on interconnected biogeochemical processes in an aquifer system.</title>
        <authorList>
            <person name="Anantharaman K."/>
            <person name="Brown C.T."/>
            <person name="Hug L.A."/>
            <person name="Sharon I."/>
            <person name="Castelle C.J."/>
            <person name="Probst A.J."/>
            <person name="Thomas B.C."/>
            <person name="Singh A."/>
            <person name="Wilkins M.J."/>
            <person name="Karaoz U."/>
            <person name="Brodie E.L."/>
            <person name="Williams K.H."/>
            <person name="Hubbard S.S."/>
            <person name="Banfield J.F."/>
        </authorList>
    </citation>
    <scope>NUCLEOTIDE SEQUENCE [LARGE SCALE GENOMIC DNA]</scope>
</reference>
<proteinExistence type="predicted"/>
<dbReference type="Proteomes" id="UP000178650">
    <property type="component" value="Unassembled WGS sequence"/>
</dbReference>
<keyword evidence="1" id="KW-0812">Transmembrane</keyword>
<evidence type="ECO:0000313" key="3">
    <source>
        <dbReference type="Proteomes" id="UP000178650"/>
    </source>
</evidence>
<protein>
    <submittedName>
        <fullName evidence="2">Uncharacterized protein</fullName>
    </submittedName>
</protein>
<organism evidence="2 3">
    <name type="scientific">Candidatus Staskawiczbacteria bacterium RIFOXYB1_FULL_37_44</name>
    <dbReference type="NCBI Taxonomy" id="1802223"/>
    <lineage>
        <taxon>Bacteria</taxon>
        <taxon>Candidatus Staskawicziibacteriota</taxon>
    </lineage>
</organism>
<dbReference type="AlphaFoldDB" id="A0A1G2IWQ9"/>
<evidence type="ECO:0000313" key="2">
    <source>
        <dbReference type="EMBL" id="OGZ79269.1"/>
    </source>
</evidence>
<feature type="transmembrane region" description="Helical" evidence="1">
    <location>
        <begin position="41"/>
        <end position="63"/>
    </location>
</feature>
<dbReference type="EMBL" id="MHPJ01000005">
    <property type="protein sequence ID" value="OGZ79269.1"/>
    <property type="molecule type" value="Genomic_DNA"/>
</dbReference>
<name>A0A1G2IWQ9_9BACT</name>
<keyword evidence="1" id="KW-0472">Membrane</keyword>
<keyword evidence="1" id="KW-1133">Transmembrane helix</keyword>
<dbReference type="STRING" id="1802223.A2358_03285"/>
<evidence type="ECO:0000256" key="1">
    <source>
        <dbReference type="SAM" id="Phobius"/>
    </source>
</evidence>
<accession>A0A1G2IWQ9</accession>
<sequence>MTVTGVFVFHWFLVGDMMPVSECVSIECVYSSAQILPPETINTLLVVLIAVLLAVIMPLTIPLDNKLRRISGRMFLKWKFDVFLYKFISWLKILEKRDPQTASIAARI</sequence>
<comment type="caution">
    <text evidence="2">The sequence shown here is derived from an EMBL/GenBank/DDBJ whole genome shotgun (WGS) entry which is preliminary data.</text>
</comment>